<evidence type="ECO:0000313" key="5">
    <source>
        <dbReference type="Proteomes" id="UP001319080"/>
    </source>
</evidence>
<reference evidence="4 5" key="1">
    <citation type="submission" date="2021-05" db="EMBL/GenBank/DDBJ databases">
        <title>A Polyphasic approach of four new species of the genus Ohtaekwangia: Ohtaekwangia histidinii sp. nov., Ohtaekwangia cretensis sp. nov., Ohtaekwangia indiensis sp. nov., Ohtaekwangia reichenbachii sp. nov. from diverse environment.</title>
        <authorList>
            <person name="Octaviana S."/>
        </authorList>
    </citation>
    <scope>NUCLEOTIDE SEQUENCE [LARGE SCALE GENOMIC DNA]</scope>
    <source>
        <strain evidence="4 5">PWU5</strain>
    </source>
</reference>
<dbReference type="PRINTS" id="PR00368">
    <property type="entry name" value="FADPNR"/>
</dbReference>
<protein>
    <submittedName>
        <fullName evidence="4">NAD(P)/FAD-dependent oxidoreductase</fullName>
    </submittedName>
</protein>
<dbReference type="Pfam" id="PF07992">
    <property type="entry name" value="Pyr_redox_2"/>
    <property type="match status" value="1"/>
</dbReference>
<gene>
    <name evidence="4" type="ORF">KK062_19400</name>
</gene>
<keyword evidence="1" id="KW-0285">Flavoprotein</keyword>
<dbReference type="InterPro" id="IPR050097">
    <property type="entry name" value="Ferredoxin-NADP_redctase_2"/>
</dbReference>
<dbReference type="PRINTS" id="PR00469">
    <property type="entry name" value="PNDRDTASEII"/>
</dbReference>
<dbReference type="PANTHER" id="PTHR48105">
    <property type="entry name" value="THIOREDOXIN REDUCTASE 1-RELATED-RELATED"/>
    <property type="match status" value="1"/>
</dbReference>
<evidence type="ECO:0000313" key="4">
    <source>
        <dbReference type="EMBL" id="MBT1710419.1"/>
    </source>
</evidence>
<dbReference type="SUPFAM" id="SSF51905">
    <property type="entry name" value="FAD/NAD(P)-binding domain"/>
    <property type="match status" value="1"/>
</dbReference>
<dbReference type="EMBL" id="JAHESE010000022">
    <property type="protein sequence ID" value="MBT1710419.1"/>
    <property type="molecule type" value="Genomic_DNA"/>
</dbReference>
<name>A0AAP2E2N1_9BACT</name>
<keyword evidence="2" id="KW-0560">Oxidoreductase</keyword>
<dbReference type="Proteomes" id="UP001319080">
    <property type="component" value="Unassembled WGS sequence"/>
</dbReference>
<dbReference type="GO" id="GO:0016491">
    <property type="term" value="F:oxidoreductase activity"/>
    <property type="evidence" value="ECO:0007669"/>
    <property type="project" value="UniProtKB-KW"/>
</dbReference>
<comment type="caution">
    <text evidence="4">The sequence shown here is derived from an EMBL/GenBank/DDBJ whole genome shotgun (WGS) entry which is preliminary data.</text>
</comment>
<accession>A0AAP2E2N1</accession>
<dbReference type="Gene3D" id="3.50.50.60">
    <property type="entry name" value="FAD/NAD(P)-binding domain"/>
    <property type="match status" value="2"/>
</dbReference>
<dbReference type="RefSeq" id="WP_254085993.1">
    <property type="nucleotide sequence ID" value="NZ_JAHESE010000022.1"/>
</dbReference>
<sequence>MVSTSTTTFDVIIIGGSYAGLSAGMTFGRSLRKVLIIDGGKPCNAQTPHSHNFLTHDGSTPKEIATLAKSQVLRYPTVTFLKGEATQVTNTGELLQVTTASGQTFEGRKILLATGIRDILPSIPGVKESWGISVLHCPYCHGYEVAGRRLGVLANGDTGYELAKLIGHWSKTLTLFTNGPSTLSAAQQAEIKKWGTPVVEQEVTALEGKDGYIREVVLNDGSRIALDAIFTRAPFEQPAIVQQLGLDFTEMNFIRIDEFGKTNIDGLFAAGDNSSPMRSVSNVVAMGTKAAAFINRLLIDEDLQAL</sequence>
<dbReference type="InterPro" id="IPR023753">
    <property type="entry name" value="FAD/NAD-binding_dom"/>
</dbReference>
<proteinExistence type="predicted"/>
<dbReference type="InterPro" id="IPR036188">
    <property type="entry name" value="FAD/NAD-bd_sf"/>
</dbReference>
<feature type="domain" description="FAD/NAD(P)-binding" evidence="3">
    <location>
        <begin position="9"/>
        <end position="286"/>
    </location>
</feature>
<keyword evidence="5" id="KW-1185">Reference proteome</keyword>
<evidence type="ECO:0000259" key="3">
    <source>
        <dbReference type="Pfam" id="PF07992"/>
    </source>
</evidence>
<evidence type="ECO:0000256" key="1">
    <source>
        <dbReference type="ARBA" id="ARBA00022630"/>
    </source>
</evidence>
<dbReference type="AlphaFoldDB" id="A0AAP2E2N1"/>
<evidence type="ECO:0000256" key="2">
    <source>
        <dbReference type="ARBA" id="ARBA00023002"/>
    </source>
</evidence>
<organism evidence="4 5">
    <name type="scientific">Dawidia cretensis</name>
    <dbReference type="NCBI Taxonomy" id="2782350"/>
    <lineage>
        <taxon>Bacteria</taxon>
        <taxon>Pseudomonadati</taxon>
        <taxon>Bacteroidota</taxon>
        <taxon>Cytophagia</taxon>
        <taxon>Cytophagales</taxon>
        <taxon>Chryseotaleaceae</taxon>
        <taxon>Dawidia</taxon>
    </lineage>
</organism>